<comment type="caution">
    <text evidence="6">The sequence shown here is derived from an EMBL/GenBank/DDBJ whole genome shotgun (WGS) entry which is preliminary data.</text>
</comment>
<protein>
    <submittedName>
        <fullName evidence="6">LacI family transcriptional regulator</fullName>
    </submittedName>
</protein>
<feature type="domain" description="HTH lacI-type" evidence="5">
    <location>
        <begin position="2"/>
        <end position="56"/>
    </location>
</feature>
<organism evidence="6 7">
    <name type="scientific">Pseudarthrobacter humi</name>
    <dbReference type="NCBI Taxonomy" id="2952523"/>
    <lineage>
        <taxon>Bacteria</taxon>
        <taxon>Bacillati</taxon>
        <taxon>Actinomycetota</taxon>
        <taxon>Actinomycetes</taxon>
        <taxon>Micrococcales</taxon>
        <taxon>Micrococcaceae</taxon>
        <taxon>Pseudarthrobacter</taxon>
    </lineage>
</organism>
<evidence type="ECO:0000256" key="3">
    <source>
        <dbReference type="ARBA" id="ARBA00023125"/>
    </source>
</evidence>
<dbReference type="Pfam" id="PF00356">
    <property type="entry name" value="LacI"/>
    <property type="match status" value="1"/>
</dbReference>
<accession>A0ABT1LLW4</accession>
<dbReference type="Proteomes" id="UP001524318">
    <property type="component" value="Unassembled WGS sequence"/>
</dbReference>
<keyword evidence="3" id="KW-0238">DNA-binding</keyword>
<dbReference type="Gene3D" id="1.10.260.40">
    <property type="entry name" value="lambda repressor-like DNA-binding domains"/>
    <property type="match status" value="1"/>
</dbReference>
<dbReference type="EMBL" id="JANCLV010000003">
    <property type="protein sequence ID" value="MCP8999445.1"/>
    <property type="molecule type" value="Genomic_DNA"/>
</dbReference>
<dbReference type="SMART" id="SM00354">
    <property type="entry name" value="HTH_LACI"/>
    <property type="match status" value="1"/>
</dbReference>
<gene>
    <name evidence="6" type="ORF">NFC73_06815</name>
</gene>
<sequence>MVKLTDVARAAGVGYGTASRALSGKGPVGGDARTRVLEAARSLGYTTDATARALRERRTRSVGLIVPDMTNEFYTASAEVLQEVLRAAGHHLLVATTGNHPGREQEALQEMAARRVDGVVHVPSGATAIQPSPVPVVELNRYSGRNVPAVVSDDYNGVKELTQLAIDAGHTDIAAIVGPDAYSTSRDRLAGFRAAAQQAGFDENAATGRRLRVVSTDFTAEGGARAMRTLLADPPQAILPLSSRLVMGVLRTTREAGISVPDDLALAGYGDPDWFEIWGSGITTFAPPLAEMGAQAAKLLLDLINGDQPAPAVHRIPGVLRIRGTLGKGTPAKHSD</sequence>
<dbReference type="SUPFAM" id="SSF47413">
    <property type="entry name" value="lambda repressor-like DNA-binding domains"/>
    <property type="match status" value="1"/>
</dbReference>
<dbReference type="PANTHER" id="PTHR30146">
    <property type="entry name" value="LACI-RELATED TRANSCRIPTIONAL REPRESSOR"/>
    <property type="match status" value="1"/>
</dbReference>
<dbReference type="InterPro" id="IPR010982">
    <property type="entry name" value="Lambda_DNA-bd_dom_sf"/>
</dbReference>
<keyword evidence="2" id="KW-0805">Transcription regulation</keyword>
<dbReference type="PROSITE" id="PS50932">
    <property type="entry name" value="HTH_LACI_2"/>
    <property type="match status" value="1"/>
</dbReference>
<evidence type="ECO:0000256" key="2">
    <source>
        <dbReference type="ARBA" id="ARBA00023015"/>
    </source>
</evidence>
<dbReference type="InterPro" id="IPR000843">
    <property type="entry name" value="HTH_LacI"/>
</dbReference>
<dbReference type="CDD" id="cd01392">
    <property type="entry name" value="HTH_LacI"/>
    <property type="match status" value="1"/>
</dbReference>
<dbReference type="CDD" id="cd06267">
    <property type="entry name" value="PBP1_LacI_sugar_binding-like"/>
    <property type="match status" value="1"/>
</dbReference>
<evidence type="ECO:0000256" key="1">
    <source>
        <dbReference type="ARBA" id="ARBA00022491"/>
    </source>
</evidence>
<evidence type="ECO:0000313" key="6">
    <source>
        <dbReference type="EMBL" id="MCP8999445.1"/>
    </source>
</evidence>
<dbReference type="RefSeq" id="WP_254748744.1">
    <property type="nucleotide sequence ID" value="NZ_JANCLV010000003.1"/>
</dbReference>
<dbReference type="InterPro" id="IPR028082">
    <property type="entry name" value="Peripla_BP_I"/>
</dbReference>
<reference evidence="6 7" key="1">
    <citation type="submission" date="2022-06" db="EMBL/GenBank/DDBJ databases">
        <title>Pseudarthrobacter sp. strain RMG13 Genome sequencing and assembly.</title>
        <authorList>
            <person name="Kim I."/>
        </authorList>
    </citation>
    <scope>NUCLEOTIDE SEQUENCE [LARGE SCALE GENOMIC DNA]</scope>
    <source>
        <strain evidence="6 7">RMG13</strain>
    </source>
</reference>
<proteinExistence type="predicted"/>
<dbReference type="SUPFAM" id="SSF53822">
    <property type="entry name" value="Periplasmic binding protein-like I"/>
    <property type="match status" value="1"/>
</dbReference>
<evidence type="ECO:0000259" key="5">
    <source>
        <dbReference type="PROSITE" id="PS50932"/>
    </source>
</evidence>
<evidence type="ECO:0000256" key="4">
    <source>
        <dbReference type="ARBA" id="ARBA00023163"/>
    </source>
</evidence>
<dbReference type="PANTHER" id="PTHR30146:SF148">
    <property type="entry name" value="HTH-TYPE TRANSCRIPTIONAL REPRESSOR PURR-RELATED"/>
    <property type="match status" value="1"/>
</dbReference>
<keyword evidence="4" id="KW-0804">Transcription</keyword>
<keyword evidence="1" id="KW-0678">Repressor</keyword>
<name>A0ABT1LLW4_9MICC</name>
<dbReference type="InterPro" id="IPR046335">
    <property type="entry name" value="LacI/GalR-like_sensor"/>
</dbReference>
<dbReference type="Pfam" id="PF13377">
    <property type="entry name" value="Peripla_BP_3"/>
    <property type="match status" value="1"/>
</dbReference>
<evidence type="ECO:0000313" key="7">
    <source>
        <dbReference type="Proteomes" id="UP001524318"/>
    </source>
</evidence>
<keyword evidence="7" id="KW-1185">Reference proteome</keyword>
<dbReference type="Gene3D" id="3.40.50.2300">
    <property type="match status" value="2"/>
</dbReference>